<reference evidence="2" key="1">
    <citation type="submission" date="2022-06" db="EMBL/GenBank/DDBJ databases">
        <title>Gramella sediminis sp. nov., isolated from deep-sea sediment of the Indian Ocean.</title>
        <authorList>
            <person name="Yang L."/>
        </authorList>
    </citation>
    <scope>NUCLEOTIDE SEQUENCE</scope>
    <source>
        <strain evidence="2">HMD3159</strain>
    </source>
</reference>
<name>A0ABT0YZP7_9FLAO</name>
<evidence type="ECO:0000256" key="1">
    <source>
        <dbReference type="ARBA" id="ARBA00010457"/>
    </source>
</evidence>
<protein>
    <submittedName>
        <fullName evidence="2">Superoxide dismutase family protein</fullName>
    </submittedName>
</protein>
<dbReference type="SUPFAM" id="SSF49329">
    <property type="entry name" value="Cu,Zn superoxide dismutase-like"/>
    <property type="match status" value="1"/>
</dbReference>
<dbReference type="RefSeq" id="WP_252110413.1">
    <property type="nucleotide sequence ID" value="NZ_JAMSCK010000001.1"/>
</dbReference>
<keyword evidence="3" id="KW-1185">Reference proteome</keyword>
<accession>A0ABT0YZP7</accession>
<dbReference type="Gene3D" id="2.60.40.200">
    <property type="entry name" value="Superoxide dismutase, copper/zinc binding domain"/>
    <property type="match status" value="1"/>
</dbReference>
<sequence>MKIIKTLFLSILLLGFVSCDDDDDNQVIEETFNFTAQLSEINDSGANGTAAITVEGDNLTVVVEAQGMTPGEAHPQHIHGLENGEENATCPPESADTNEDGIITIPEGAPFYGDVILPLGDFPTADANGNISYEKTFILGENGNPTAEDLAALQNRVIVLHGMNDSDDAYVPTTPVACGELELSIQ</sequence>
<dbReference type="InterPro" id="IPR036423">
    <property type="entry name" value="SOD-like_Cu/Zn_dom_sf"/>
</dbReference>
<comment type="similarity">
    <text evidence="1">Belongs to the Cu-Zn superoxide dismutase family.</text>
</comment>
<dbReference type="EMBL" id="JAMSCK010000001">
    <property type="protein sequence ID" value="MCM8568004.1"/>
    <property type="molecule type" value="Genomic_DNA"/>
</dbReference>
<comment type="caution">
    <text evidence="2">The sequence shown here is derived from an EMBL/GenBank/DDBJ whole genome shotgun (WGS) entry which is preliminary data.</text>
</comment>
<dbReference type="Proteomes" id="UP001155077">
    <property type="component" value="Unassembled WGS sequence"/>
</dbReference>
<proteinExistence type="inferred from homology"/>
<evidence type="ECO:0000313" key="2">
    <source>
        <dbReference type="EMBL" id="MCM8568004.1"/>
    </source>
</evidence>
<organism evidence="2 3">
    <name type="scientific">Gramella jeungdoensis</name>
    <dbReference type="NCBI Taxonomy" id="708091"/>
    <lineage>
        <taxon>Bacteria</taxon>
        <taxon>Pseudomonadati</taxon>
        <taxon>Bacteroidota</taxon>
        <taxon>Flavobacteriia</taxon>
        <taxon>Flavobacteriales</taxon>
        <taxon>Flavobacteriaceae</taxon>
        <taxon>Christiangramia</taxon>
    </lineage>
</organism>
<evidence type="ECO:0000313" key="3">
    <source>
        <dbReference type="Proteomes" id="UP001155077"/>
    </source>
</evidence>
<dbReference type="PROSITE" id="PS51257">
    <property type="entry name" value="PROKAR_LIPOPROTEIN"/>
    <property type="match status" value="1"/>
</dbReference>
<gene>
    <name evidence="2" type="ORF">NE848_01320</name>
</gene>